<dbReference type="PANTHER" id="PTHR11132">
    <property type="entry name" value="SOLUTE CARRIER FAMILY 35"/>
    <property type="match status" value="1"/>
</dbReference>
<dbReference type="GO" id="GO:0016020">
    <property type="term" value="C:membrane"/>
    <property type="evidence" value="ECO:0007669"/>
    <property type="project" value="UniProtKB-SubCell"/>
</dbReference>
<feature type="region of interest" description="Disordered" evidence="5">
    <location>
        <begin position="105"/>
        <end position="133"/>
    </location>
</feature>
<feature type="transmembrane region" description="Helical" evidence="6">
    <location>
        <begin position="368"/>
        <end position="389"/>
    </location>
</feature>
<keyword evidence="3 6" id="KW-1133">Transmembrane helix</keyword>
<reference evidence="8 9" key="1">
    <citation type="journal article" date="2023" name="Elife">
        <title>Identification of key yeast species and microbe-microbe interactions impacting larval growth of Drosophila in the wild.</title>
        <authorList>
            <person name="Mure A."/>
            <person name="Sugiura Y."/>
            <person name="Maeda R."/>
            <person name="Honda K."/>
            <person name="Sakurai N."/>
            <person name="Takahashi Y."/>
            <person name="Watada M."/>
            <person name="Katoh T."/>
            <person name="Gotoh A."/>
            <person name="Gotoh Y."/>
            <person name="Taniguchi I."/>
            <person name="Nakamura K."/>
            <person name="Hayashi T."/>
            <person name="Katayama T."/>
            <person name="Uemura T."/>
            <person name="Hattori Y."/>
        </authorList>
    </citation>
    <scope>NUCLEOTIDE SEQUENCE [LARGE SCALE GENOMIC DNA]</scope>
    <source>
        <strain evidence="8 9">SC-9</strain>
    </source>
</reference>
<dbReference type="InterPro" id="IPR004853">
    <property type="entry name" value="Sugar_P_trans_dom"/>
</dbReference>
<gene>
    <name evidence="8" type="ORF">DASC09_055350</name>
</gene>
<evidence type="ECO:0000256" key="4">
    <source>
        <dbReference type="ARBA" id="ARBA00023136"/>
    </source>
</evidence>
<keyword evidence="2 6" id="KW-0812">Transmembrane</keyword>
<feature type="transmembrane region" description="Helical" evidence="6">
    <location>
        <begin position="183"/>
        <end position="208"/>
    </location>
</feature>
<evidence type="ECO:0000256" key="3">
    <source>
        <dbReference type="ARBA" id="ARBA00022989"/>
    </source>
</evidence>
<proteinExistence type="predicted"/>
<evidence type="ECO:0000256" key="2">
    <source>
        <dbReference type="ARBA" id="ARBA00022692"/>
    </source>
</evidence>
<dbReference type="AlphaFoldDB" id="A0AAV5QUK5"/>
<evidence type="ECO:0000313" key="8">
    <source>
        <dbReference type="EMBL" id="GMM38196.1"/>
    </source>
</evidence>
<dbReference type="GeneID" id="90076185"/>
<comment type="subcellular location">
    <subcellularLocation>
        <location evidence="1">Membrane</location>
        <topology evidence="1">Multi-pass membrane protein</topology>
    </subcellularLocation>
</comment>
<feature type="compositionally biased region" description="Polar residues" evidence="5">
    <location>
        <begin position="1"/>
        <end position="15"/>
    </location>
</feature>
<evidence type="ECO:0000313" key="9">
    <source>
        <dbReference type="Proteomes" id="UP001360560"/>
    </source>
</evidence>
<dbReference type="Pfam" id="PF03151">
    <property type="entry name" value="TPT"/>
    <property type="match status" value="1"/>
</dbReference>
<sequence length="512" mass="56324">MTGSGLHSRSLSDTIDVNYGGGSSSSIATTTTTSNTSKTNFNKPLPPLISSDTNRSSKKKKKNSVRFNLTPIINAPAPPPKDSKYNLGSSRRRLLDDFEEFDIDGDDFESKDSPVATATTLNDDDDDNGGGDLGNRGGGWLQSILHPTKDTLVILVCIVGWYVFSLAISLYNKWMFDKSRLNFPFPIICTSIHQLILFFLSLLLMAIVPKYRPPTRSQVQLGSTTTTTPQSTGGKFKFTEYLMDLRLYLISIVPCALAASGDIGCGNVSFRYITLSLYTMIKSSSIAFVLIFGVLFKLEKLTCNLTSIVAIMIVGVLMMVGGSSGGSGKASGINSDVMFGSLLVLVSSCMSGLRWALTQLVLKQNQYVANPVATIFYLAPPMFASLFLVGSVLENLVEFINNDLWQQKGIVKTIGLLTMPGFLVFFMSLFELKLLQKSHVVTLSIAGVFKELLTIVVSTLVFGDKLTIINCFGLVVTLLDIVWYNYYRYSERTQSTEKYQKVDNDDIELRDV</sequence>
<dbReference type="Proteomes" id="UP001360560">
    <property type="component" value="Unassembled WGS sequence"/>
</dbReference>
<evidence type="ECO:0000256" key="1">
    <source>
        <dbReference type="ARBA" id="ARBA00004141"/>
    </source>
</evidence>
<dbReference type="InterPro" id="IPR050186">
    <property type="entry name" value="TPT_transporter"/>
</dbReference>
<evidence type="ECO:0000259" key="7">
    <source>
        <dbReference type="Pfam" id="PF03151"/>
    </source>
</evidence>
<feature type="transmembrane region" description="Helical" evidence="6">
    <location>
        <begin position="467"/>
        <end position="486"/>
    </location>
</feature>
<feature type="transmembrane region" description="Helical" evidence="6">
    <location>
        <begin position="337"/>
        <end position="356"/>
    </location>
</feature>
<evidence type="ECO:0000256" key="6">
    <source>
        <dbReference type="SAM" id="Phobius"/>
    </source>
</evidence>
<feature type="compositionally biased region" description="Low complexity" evidence="5">
    <location>
        <begin position="24"/>
        <end position="39"/>
    </location>
</feature>
<keyword evidence="9" id="KW-1185">Reference proteome</keyword>
<feature type="transmembrane region" description="Helical" evidence="6">
    <location>
        <begin position="245"/>
        <end position="263"/>
    </location>
</feature>
<protein>
    <submittedName>
        <fullName evidence="8">Ymd8 protein</fullName>
    </submittedName>
</protein>
<name>A0AAV5QUK5_9ASCO</name>
<feature type="transmembrane region" description="Helical" evidence="6">
    <location>
        <begin position="275"/>
        <end position="296"/>
    </location>
</feature>
<feature type="transmembrane region" description="Helical" evidence="6">
    <location>
        <begin position="303"/>
        <end position="325"/>
    </location>
</feature>
<dbReference type="EMBL" id="BTFZ01000019">
    <property type="protein sequence ID" value="GMM38196.1"/>
    <property type="molecule type" value="Genomic_DNA"/>
</dbReference>
<feature type="region of interest" description="Disordered" evidence="5">
    <location>
        <begin position="1"/>
        <end position="63"/>
    </location>
</feature>
<dbReference type="RefSeq" id="XP_064855192.1">
    <property type="nucleotide sequence ID" value="XM_064999120.1"/>
</dbReference>
<comment type="caution">
    <text evidence="8">The sequence shown here is derived from an EMBL/GenBank/DDBJ whole genome shotgun (WGS) entry which is preliminary data.</text>
</comment>
<accession>A0AAV5QUK5</accession>
<feature type="region of interest" description="Disordered" evidence="5">
    <location>
        <begin position="68"/>
        <end position="87"/>
    </location>
</feature>
<feature type="transmembrane region" description="Helical" evidence="6">
    <location>
        <begin position="152"/>
        <end position="171"/>
    </location>
</feature>
<organism evidence="8 9">
    <name type="scientific">Saccharomycopsis crataegensis</name>
    <dbReference type="NCBI Taxonomy" id="43959"/>
    <lineage>
        <taxon>Eukaryota</taxon>
        <taxon>Fungi</taxon>
        <taxon>Dikarya</taxon>
        <taxon>Ascomycota</taxon>
        <taxon>Saccharomycotina</taxon>
        <taxon>Saccharomycetes</taxon>
        <taxon>Saccharomycopsidaceae</taxon>
        <taxon>Saccharomycopsis</taxon>
    </lineage>
</organism>
<evidence type="ECO:0000256" key="5">
    <source>
        <dbReference type="SAM" id="MobiDB-lite"/>
    </source>
</evidence>
<keyword evidence="4 6" id="KW-0472">Membrane</keyword>
<feature type="transmembrane region" description="Helical" evidence="6">
    <location>
        <begin position="441"/>
        <end position="461"/>
    </location>
</feature>
<feature type="transmembrane region" description="Helical" evidence="6">
    <location>
        <begin position="409"/>
        <end position="429"/>
    </location>
</feature>
<feature type="domain" description="Sugar phosphate transporter" evidence="7">
    <location>
        <begin position="153"/>
        <end position="485"/>
    </location>
</feature>